<dbReference type="GO" id="GO:0005737">
    <property type="term" value="C:cytoplasm"/>
    <property type="evidence" value="ECO:0007669"/>
    <property type="project" value="UniProtKB-SubCell"/>
</dbReference>
<keyword evidence="3" id="KW-0133">Cell shape</keyword>
<organism evidence="4">
    <name type="scientific">Vecturithrix granuli</name>
    <dbReference type="NCBI Taxonomy" id="1499967"/>
    <lineage>
        <taxon>Bacteria</taxon>
        <taxon>Candidatus Moduliflexota</taxon>
        <taxon>Candidatus Vecturitrichia</taxon>
        <taxon>Candidatus Vecturitrichales</taxon>
        <taxon>Candidatus Vecturitrichaceae</taxon>
        <taxon>Candidatus Vecturithrix</taxon>
    </lineage>
</organism>
<dbReference type="AlphaFoldDB" id="A0A081BUE8"/>
<keyword evidence="1 3" id="KW-0963">Cytoplasm</keyword>
<dbReference type="PROSITE" id="PS50084">
    <property type="entry name" value="KH_TYPE_1"/>
    <property type="match status" value="1"/>
</dbReference>
<dbReference type="Gene3D" id="3.30.300.20">
    <property type="match status" value="1"/>
</dbReference>
<dbReference type="eggNOG" id="COG1837">
    <property type="taxonomic scope" value="Bacteria"/>
</dbReference>
<dbReference type="STRING" id="1499967.U27_02914"/>
<dbReference type="InterPro" id="IPR015946">
    <property type="entry name" value="KH_dom-like_a/b"/>
</dbReference>
<accession>A0A081BUE8</accession>
<keyword evidence="2 3" id="KW-0694">RNA-binding</keyword>
<dbReference type="EMBL" id="DF820464">
    <property type="protein sequence ID" value="GAK55953.1"/>
    <property type="molecule type" value="Genomic_DNA"/>
</dbReference>
<reference evidence="4" key="1">
    <citation type="journal article" date="2015" name="PeerJ">
        <title>First genomic representation of candidate bacterial phylum KSB3 points to enhanced environmental sensing as a trigger of wastewater bulking.</title>
        <authorList>
            <person name="Sekiguchi Y."/>
            <person name="Ohashi A."/>
            <person name="Parks D.H."/>
            <person name="Yamauchi T."/>
            <person name="Tyson G.W."/>
            <person name="Hugenholtz P."/>
        </authorList>
    </citation>
    <scope>NUCLEOTIDE SEQUENCE [LARGE SCALE GENOMIC DNA]</scope>
</reference>
<evidence type="ECO:0000256" key="2">
    <source>
        <dbReference type="ARBA" id="ARBA00022884"/>
    </source>
</evidence>
<proteinExistence type="inferred from homology"/>
<gene>
    <name evidence="3" type="primary">khpA</name>
    <name evidence="4" type="ORF">U27_02914</name>
</gene>
<dbReference type="InterPro" id="IPR009019">
    <property type="entry name" value="KH_sf_prok-type"/>
</dbReference>
<dbReference type="InterPro" id="IPR020627">
    <property type="entry name" value="KhpA"/>
</dbReference>
<dbReference type="PANTHER" id="PTHR34654">
    <property type="entry name" value="UPF0109 PROTEIN SCO5592"/>
    <property type="match status" value="1"/>
</dbReference>
<sequence length="76" mass="8531">MRELVTTIVQFLVDHPDKVEVKEVEGAQTRVLELRVAKEDMGKVIGKQGRTARAIRTILSAASAKMEKRTVLEILE</sequence>
<name>A0A081BUE8_VECG1</name>
<protein>
    <recommendedName>
        <fullName evidence="3">RNA-binding protein KhpA</fullName>
    </recommendedName>
    <alternativeName>
        <fullName evidence="3">KH-domain protein A</fullName>
    </alternativeName>
</protein>
<comment type="subunit">
    <text evidence="3">Forms a complex with KhpB.</text>
</comment>
<keyword evidence="3" id="KW-0961">Cell wall biogenesis/degradation</keyword>
<evidence type="ECO:0000256" key="1">
    <source>
        <dbReference type="ARBA" id="ARBA00022490"/>
    </source>
</evidence>
<dbReference type="HOGENOM" id="CLU_132074_1_0_0"/>
<keyword evidence="3" id="KW-0143">Chaperone</keyword>
<dbReference type="GO" id="GO:0008360">
    <property type="term" value="P:regulation of cell shape"/>
    <property type="evidence" value="ECO:0007669"/>
    <property type="project" value="UniProtKB-KW"/>
</dbReference>
<dbReference type="GO" id="GO:0009252">
    <property type="term" value="P:peptidoglycan biosynthetic process"/>
    <property type="evidence" value="ECO:0007669"/>
    <property type="project" value="UniProtKB-UniRule"/>
</dbReference>
<dbReference type="GO" id="GO:0003723">
    <property type="term" value="F:RNA binding"/>
    <property type="evidence" value="ECO:0007669"/>
    <property type="project" value="UniProtKB-UniRule"/>
</dbReference>
<dbReference type="GO" id="GO:0071555">
    <property type="term" value="P:cell wall organization"/>
    <property type="evidence" value="ECO:0007669"/>
    <property type="project" value="UniProtKB-KW"/>
</dbReference>
<dbReference type="Pfam" id="PF13083">
    <property type="entry name" value="KH_KhpA-B"/>
    <property type="match status" value="1"/>
</dbReference>
<comment type="similarity">
    <text evidence="3">Belongs to the KhpA RNA-binding protein family.</text>
</comment>
<evidence type="ECO:0000313" key="4">
    <source>
        <dbReference type="EMBL" id="GAK55953.1"/>
    </source>
</evidence>
<dbReference type="NCBIfam" id="NF002201">
    <property type="entry name" value="PRK01064.1"/>
    <property type="match status" value="1"/>
</dbReference>
<dbReference type="HAMAP" id="MF_00088">
    <property type="entry name" value="KhpA"/>
    <property type="match status" value="1"/>
</dbReference>
<keyword evidence="5" id="KW-1185">Reference proteome</keyword>
<dbReference type="PANTHER" id="PTHR34654:SF1">
    <property type="entry name" value="RNA-BINDING PROTEIN KHPA"/>
    <property type="match status" value="1"/>
</dbReference>
<evidence type="ECO:0000313" key="5">
    <source>
        <dbReference type="Proteomes" id="UP000030661"/>
    </source>
</evidence>
<dbReference type="SUPFAM" id="SSF54814">
    <property type="entry name" value="Prokaryotic type KH domain (KH-domain type II)"/>
    <property type="match status" value="1"/>
</dbReference>
<comment type="function">
    <text evidence="3">A probable RNA chaperone. Forms a complex with KhpB which binds to cellular RNA and controls its expression. Plays a role in peptidoglycan (PG) homeostasis and cell length regulation.</text>
</comment>
<dbReference type="CDD" id="cd22533">
    <property type="entry name" value="KH-II_YlqC-like"/>
    <property type="match status" value="1"/>
</dbReference>
<dbReference type="Proteomes" id="UP000030661">
    <property type="component" value="Unassembled WGS sequence"/>
</dbReference>
<comment type="subcellular location">
    <subcellularLocation>
        <location evidence="3">Cytoplasm</location>
    </subcellularLocation>
</comment>
<evidence type="ECO:0000256" key="3">
    <source>
        <dbReference type="HAMAP-Rule" id="MF_00088"/>
    </source>
</evidence>